<reference evidence="2 3" key="1">
    <citation type="journal article" date="2011" name="Science">
        <title>The Selaginella genome identifies genetic changes associated with the evolution of vascular plants.</title>
        <authorList>
            <person name="Banks J.A."/>
            <person name="Nishiyama T."/>
            <person name="Hasebe M."/>
            <person name="Bowman J.L."/>
            <person name="Gribskov M."/>
            <person name="dePamphilis C."/>
            <person name="Albert V.A."/>
            <person name="Aono N."/>
            <person name="Aoyama T."/>
            <person name="Ambrose B.A."/>
            <person name="Ashton N.W."/>
            <person name="Axtell M.J."/>
            <person name="Barker E."/>
            <person name="Barker M.S."/>
            <person name="Bennetzen J.L."/>
            <person name="Bonawitz N.D."/>
            <person name="Chapple C."/>
            <person name="Cheng C."/>
            <person name="Correa L.G."/>
            <person name="Dacre M."/>
            <person name="DeBarry J."/>
            <person name="Dreyer I."/>
            <person name="Elias M."/>
            <person name="Engstrom E.M."/>
            <person name="Estelle M."/>
            <person name="Feng L."/>
            <person name="Finet C."/>
            <person name="Floyd S.K."/>
            <person name="Frommer W.B."/>
            <person name="Fujita T."/>
            <person name="Gramzow L."/>
            <person name="Gutensohn M."/>
            <person name="Harholt J."/>
            <person name="Hattori M."/>
            <person name="Heyl A."/>
            <person name="Hirai T."/>
            <person name="Hiwatashi Y."/>
            <person name="Ishikawa M."/>
            <person name="Iwata M."/>
            <person name="Karol K.G."/>
            <person name="Koehler B."/>
            <person name="Kolukisaoglu U."/>
            <person name="Kubo M."/>
            <person name="Kurata T."/>
            <person name="Lalonde S."/>
            <person name="Li K."/>
            <person name="Li Y."/>
            <person name="Litt A."/>
            <person name="Lyons E."/>
            <person name="Manning G."/>
            <person name="Maruyama T."/>
            <person name="Michael T.P."/>
            <person name="Mikami K."/>
            <person name="Miyazaki S."/>
            <person name="Morinaga S."/>
            <person name="Murata T."/>
            <person name="Mueller-Roeber B."/>
            <person name="Nelson D.R."/>
            <person name="Obara M."/>
            <person name="Oguri Y."/>
            <person name="Olmstead R.G."/>
            <person name="Onodera N."/>
            <person name="Petersen B.L."/>
            <person name="Pils B."/>
            <person name="Prigge M."/>
            <person name="Rensing S.A."/>
            <person name="Riano-Pachon D.M."/>
            <person name="Roberts A.W."/>
            <person name="Sato Y."/>
            <person name="Scheller H.V."/>
            <person name="Schulz B."/>
            <person name="Schulz C."/>
            <person name="Shakirov E.V."/>
            <person name="Shibagaki N."/>
            <person name="Shinohara N."/>
            <person name="Shippen D.E."/>
            <person name="Soerensen I."/>
            <person name="Sotooka R."/>
            <person name="Sugimoto N."/>
            <person name="Sugita M."/>
            <person name="Sumikawa N."/>
            <person name="Tanurdzic M."/>
            <person name="Theissen G."/>
            <person name="Ulvskov P."/>
            <person name="Wakazuki S."/>
            <person name="Weng J.K."/>
            <person name="Willats W.W."/>
            <person name="Wipf D."/>
            <person name="Wolf P.G."/>
            <person name="Yang L."/>
            <person name="Zimmer A.D."/>
            <person name="Zhu Q."/>
            <person name="Mitros T."/>
            <person name="Hellsten U."/>
            <person name="Loque D."/>
            <person name="Otillar R."/>
            <person name="Salamov A."/>
            <person name="Schmutz J."/>
            <person name="Shapiro H."/>
            <person name="Lindquist E."/>
            <person name="Lucas S."/>
            <person name="Rokhsar D."/>
            <person name="Grigoriev I.V."/>
        </authorList>
    </citation>
    <scope>NUCLEOTIDE SEQUENCE [LARGE SCALE GENOMIC DNA]</scope>
</reference>
<feature type="transmembrane region" description="Helical" evidence="1">
    <location>
        <begin position="12"/>
        <end position="32"/>
    </location>
</feature>
<organism evidence="3">
    <name type="scientific">Selaginella moellendorffii</name>
    <name type="common">Spikemoss</name>
    <dbReference type="NCBI Taxonomy" id="88036"/>
    <lineage>
        <taxon>Eukaryota</taxon>
        <taxon>Viridiplantae</taxon>
        <taxon>Streptophyta</taxon>
        <taxon>Embryophyta</taxon>
        <taxon>Tracheophyta</taxon>
        <taxon>Lycopodiopsida</taxon>
        <taxon>Selaginellales</taxon>
        <taxon>Selaginellaceae</taxon>
        <taxon>Selaginella</taxon>
    </lineage>
</organism>
<dbReference type="Gene3D" id="6.10.250.1270">
    <property type="match status" value="1"/>
</dbReference>
<keyword evidence="1" id="KW-0812">Transmembrane</keyword>
<keyword evidence="1" id="KW-1133">Transmembrane helix</keyword>
<name>D8SN32_SELML</name>
<dbReference type="InParanoid" id="D8SN32"/>
<proteinExistence type="predicted"/>
<dbReference type="GO" id="GO:0003735">
    <property type="term" value="F:structural constituent of ribosome"/>
    <property type="evidence" value="ECO:0000318"/>
    <property type="project" value="GO_Central"/>
</dbReference>
<protein>
    <submittedName>
        <fullName evidence="2">Uncharacterized protein</fullName>
    </submittedName>
</protein>
<dbReference type="Gramene" id="EFJ14106">
    <property type="protein sequence ID" value="EFJ14106"/>
    <property type="gene ID" value="SELMODRAFT_423875"/>
</dbReference>
<keyword evidence="1" id="KW-0472">Membrane</keyword>
<accession>D8SN32</accession>
<evidence type="ECO:0000313" key="3">
    <source>
        <dbReference type="Proteomes" id="UP000001514"/>
    </source>
</evidence>
<gene>
    <name evidence="2" type="ORF">SELMODRAFT_423875</name>
</gene>
<sequence length="197" mass="23216">MTVKLSCDETLIAAHGVVPVCLTKMLFFFSYIPSPKQRTRGAWRKQVLTLTRYVRATYSSSHKRSTGSRYHTKKRAEKTEVREAARQAALKEIKERIKKTKDEKKAKKAEVLSKATKVGSRDARFCEMRRWEWWFRFIRACIANNKHLDQFFSRTARRHQRETIKRRSDEVMHLTGLGVSTQYPRCRCGSRIILARY</sequence>
<dbReference type="AlphaFoldDB" id="D8SN32"/>
<dbReference type="STRING" id="88036.D8SN32"/>
<dbReference type="GO" id="GO:0002181">
    <property type="term" value="P:cytoplasmic translation"/>
    <property type="evidence" value="ECO:0000318"/>
    <property type="project" value="GO_Central"/>
</dbReference>
<keyword evidence="3" id="KW-1185">Reference proteome</keyword>
<evidence type="ECO:0000313" key="2">
    <source>
        <dbReference type="EMBL" id="EFJ14106.1"/>
    </source>
</evidence>
<dbReference type="EMBL" id="GL377629">
    <property type="protein sequence ID" value="EFJ14106.1"/>
    <property type="molecule type" value="Genomic_DNA"/>
</dbReference>
<dbReference type="HOGENOM" id="CLU_1386272_0_0_1"/>
<evidence type="ECO:0000256" key="1">
    <source>
        <dbReference type="SAM" id="Phobius"/>
    </source>
</evidence>
<dbReference type="KEGG" id="smo:SELMODRAFT_423875"/>
<dbReference type="GO" id="GO:0003729">
    <property type="term" value="F:mRNA binding"/>
    <property type="evidence" value="ECO:0000318"/>
    <property type="project" value="GO_Central"/>
</dbReference>
<dbReference type="Proteomes" id="UP000001514">
    <property type="component" value="Unassembled WGS sequence"/>
</dbReference>
<dbReference type="GO" id="GO:0022625">
    <property type="term" value="C:cytosolic large ribosomal subunit"/>
    <property type="evidence" value="ECO:0000318"/>
    <property type="project" value="GO_Central"/>
</dbReference>